<gene>
    <name evidence="6" type="ORF">LJ751_07405</name>
</gene>
<keyword evidence="3" id="KW-0472">Membrane</keyword>
<feature type="compositionally biased region" description="Low complexity" evidence="2">
    <location>
        <begin position="361"/>
        <end position="382"/>
    </location>
</feature>
<organism evidence="6 7">
    <name type="scientific">Arthrobacter gengyunqii</name>
    <dbReference type="NCBI Taxonomy" id="2886940"/>
    <lineage>
        <taxon>Bacteria</taxon>
        <taxon>Bacillati</taxon>
        <taxon>Actinomycetota</taxon>
        <taxon>Actinomycetes</taxon>
        <taxon>Micrococcales</taxon>
        <taxon>Micrococcaceae</taxon>
        <taxon>Arthrobacter</taxon>
    </lineage>
</organism>
<evidence type="ECO:0000259" key="4">
    <source>
        <dbReference type="Pfam" id="PF03816"/>
    </source>
</evidence>
<evidence type="ECO:0000256" key="3">
    <source>
        <dbReference type="SAM" id="Phobius"/>
    </source>
</evidence>
<dbReference type="PANTHER" id="PTHR33392">
    <property type="entry name" value="POLYISOPRENYL-TEICHOIC ACID--PEPTIDOGLYCAN TEICHOIC ACID TRANSFERASE TAGU"/>
    <property type="match status" value="1"/>
</dbReference>
<dbReference type="NCBIfam" id="TIGR00350">
    <property type="entry name" value="lytR_cpsA_psr"/>
    <property type="match status" value="1"/>
</dbReference>
<dbReference type="RefSeq" id="WP_227907662.1">
    <property type="nucleotide sequence ID" value="NZ_CP095461.1"/>
</dbReference>
<feature type="domain" description="LytR/CpsA/Psr regulator C-terminal" evidence="5">
    <location>
        <begin position="387"/>
        <end position="478"/>
    </location>
</feature>
<evidence type="ECO:0000313" key="7">
    <source>
        <dbReference type="Proteomes" id="UP001139264"/>
    </source>
</evidence>
<feature type="region of interest" description="Disordered" evidence="2">
    <location>
        <begin position="353"/>
        <end position="382"/>
    </location>
</feature>
<dbReference type="InterPro" id="IPR050922">
    <property type="entry name" value="LytR/CpsA/Psr_CW_biosynth"/>
</dbReference>
<evidence type="ECO:0000313" key="6">
    <source>
        <dbReference type="EMBL" id="MCC3269187.1"/>
    </source>
</evidence>
<reference evidence="6" key="1">
    <citation type="submission" date="2021-10" db="EMBL/GenBank/DDBJ databases">
        <title>Novel species in genus Arthrobacter.</title>
        <authorList>
            <person name="Liu Y."/>
        </authorList>
    </citation>
    <scope>NUCLEOTIDE SEQUENCE</scope>
    <source>
        <strain evidence="6">Zg-Y809</strain>
    </source>
</reference>
<evidence type="ECO:0000259" key="5">
    <source>
        <dbReference type="Pfam" id="PF13399"/>
    </source>
</evidence>
<dbReference type="Gene3D" id="3.40.630.190">
    <property type="entry name" value="LCP protein"/>
    <property type="match status" value="1"/>
</dbReference>
<sequence length="509" mass="52539">MSSRRADTGAGPSGNSSSVPSRATAPGGRHLGHGSVGHPVLRAIALTLSLTLVSGLVFVAVQAIRLQQNFETRPLNLGSKQESALPVDANTDPLQILVLGTDNREGQDSNNSDVMMLVNMAADRSHVTVVSFPRDLLVPLPECLDPETGAVYPAMELGQLNGALGNGGPGCTVAAINELTGLSIDHFMMADFNAVKELSNTLGGVEVCVNQPVEDELSGLSLPAGVSSVQGDQALAFLRTRHGFGNGGDEGRIRAQQSFLASMVRKVNEEGTLNNLPKLYSIAETVTRNLTVDKELTEVSSLIALAGRMKDVDLGRVAFVTAPVVPYEYDNNRLVLDEALSAPLFAALAEDRDITEPAPEPESTSPDGTTDPAAPSDPAPAIDPAAIPVTILDATGSTSDTGTDSRDQALAAHLLSLGYAQASAGGQTAAASPATQIFYAPGYQEMAEQVAAALAVPAVQVVASNLVYGVSVQVGQDFATGNTMPDAGDVGGLTGQTAAQVTCQSAFGN</sequence>
<feature type="domain" description="Cell envelope-related transcriptional attenuator" evidence="4">
    <location>
        <begin position="111"/>
        <end position="268"/>
    </location>
</feature>
<dbReference type="InterPro" id="IPR027381">
    <property type="entry name" value="LytR/CpsA/Psr_C"/>
</dbReference>
<accession>A0A9X1S6R1</accession>
<dbReference type="Pfam" id="PF03816">
    <property type="entry name" value="LytR_cpsA_psr"/>
    <property type="match status" value="1"/>
</dbReference>
<proteinExistence type="inferred from homology"/>
<dbReference type="Proteomes" id="UP001139264">
    <property type="component" value="Unassembled WGS sequence"/>
</dbReference>
<feature type="transmembrane region" description="Helical" evidence="3">
    <location>
        <begin position="40"/>
        <end position="64"/>
    </location>
</feature>
<comment type="caution">
    <text evidence="6">The sequence shown here is derived from an EMBL/GenBank/DDBJ whole genome shotgun (WGS) entry which is preliminary data.</text>
</comment>
<comment type="similarity">
    <text evidence="1">Belongs to the LytR/CpsA/Psr (LCP) family.</text>
</comment>
<keyword evidence="3" id="KW-1133">Transmembrane helix</keyword>
<protein>
    <submittedName>
        <fullName evidence="6">LCP family protein</fullName>
    </submittedName>
</protein>
<evidence type="ECO:0000256" key="1">
    <source>
        <dbReference type="ARBA" id="ARBA00006068"/>
    </source>
</evidence>
<name>A0A9X1S6R1_9MICC</name>
<feature type="region of interest" description="Disordered" evidence="2">
    <location>
        <begin position="1"/>
        <end position="31"/>
    </location>
</feature>
<dbReference type="Pfam" id="PF13399">
    <property type="entry name" value="LytR_C"/>
    <property type="match status" value="1"/>
</dbReference>
<dbReference type="PANTHER" id="PTHR33392:SF6">
    <property type="entry name" value="POLYISOPRENYL-TEICHOIC ACID--PEPTIDOGLYCAN TEICHOIC ACID TRANSFERASE TAGU"/>
    <property type="match status" value="1"/>
</dbReference>
<dbReference type="InterPro" id="IPR004474">
    <property type="entry name" value="LytR_CpsA_psr"/>
</dbReference>
<keyword evidence="3" id="KW-0812">Transmembrane</keyword>
<dbReference type="AlphaFoldDB" id="A0A9X1S6R1"/>
<dbReference type="EMBL" id="JAJFZP010000006">
    <property type="protein sequence ID" value="MCC3269187.1"/>
    <property type="molecule type" value="Genomic_DNA"/>
</dbReference>
<evidence type="ECO:0000256" key="2">
    <source>
        <dbReference type="SAM" id="MobiDB-lite"/>
    </source>
</evidence>